<accession>A0A9Q1FA76</accession>
<evidence type="ECO:0000313" key="3">
    <source>
        <dbReference type="Proteomes" id="UP001152622"/>
    </source>
</evidence>
<name>A0A9Q1FA76_SYNKA</name>
<dbReference type="EMBL" id="JAINUF010000007">
    <property type="protein sequence ID" value="KAJ8354125.1"/>
    <property type="molecule type" value="Genomic_DNA"/>
</dbReference>
<gene>
    <name evidence="2" type="ORF">SKAU_G00216920</name>
</gene>
<protein>
    <submittedName>
        <fullName evidence="2">Uncharacterized protein</fullName>
    </submittedName>
</protein>
<proteinExistence type="predicted"/>
<feature type="compositionally biased region" description="Basic residues" evidence="1">
    <location>
        <begin position="66"/>
        <end position="75"/>
    </location>
</feature>
<feature type="compositionally biased region" description="Low complexity" evidence="1">
    <location>
        <begin position="56"/>
        <end position="65"/>
    </location>
</feature>
<keyword evidence="3" id="KW-1185">Reference proteome</keyword>
<reference evidence="2" key="1">
    <citation type="journal article" date="2023" name="Science">
        <title>Genome structures resolve the early diversification of teleost fishes.</title>
        <authorList>
            <person name="Parey E."/>
            <person name="Louis A."/>
            <person name="Montfort J."/>
            <person name="Bouchez O."/>
            <person name="Roques C."/>
            <person name="Iampietro C."/>
            <person name="Lluch J."/>
            <person name="Castinel A."/>
            <person name="Donnadieu C."/>
            <person name="Desvignes T."/>
            <person name="Floi Bucao C."/>
            <person name="Jouanno E."/>
            <person name="Wen M."/>
            <person name="Mejri S."/>
            <person name="Dirks R."/>
            <person name="Jansen H."/>
            <person name="Henkel C."/>
            <person name="Chen W.J."/>
            <person name="Zahm M."/>
            <person name="Cabau C."/>
            <person name="Klopp C."/>
            <person name="Thompson A.W."/>
            <person name="Robinson-Rechavi M."/>
            <person name="Braasch I."/>
            <person name="Lecointre G."/>
            <person name="Bobe J."/>
            <person name="Postlethwait J.H."/>
            <person name="Berthelot C."/>
            <person name="Roest Crollius H."/>
            <person name="Guiguen Y."/>
        </authorList>
    </citation>
    <scope>NUCLEOTIDE SEQUENCE</scope>
    <source>
        <strain evidence="2">WJC10195</strain>
    </source>
</reference>
<feature type="region of interest" description="Disordered" evidence="1">
    <location>
        <begin position="46"/>
        <end position="85"/>
    </location>
</feature>
<feature type="compositionally biased region" description="Low complexity" evidence="1">
    <location>
        <begin position="76"/>
        <end position="85"/>
    </location>
</feature>
<evidence type="ECO:0000313" key="2">
    <source>
        <dbReference type="EMBL" id="KAJ8354125.1"/>
    </source>
</evidence>
<sequence length="186" mass="19691">MVTYAVFMVSTVPRGEGCVLAVSPPGRRSLAAFSAGVARCPVSRPRPASSGARICPPSAACPRSSGARRPRRRAAPRPTGRPAVAKATLPPGVRVQRSARRIRGIASFGTRRGLAGHRRTDGGTGRFWGGRCDRHTAECKCVFACVQGRAQPMNEGTVEECHTVAEARTAPCGPAALRNYLDTGKR</sequence>
<evidence type="ECO:0000256" key="1">
    <source>
        <dbReference type="SAM" id="MobiDB-lite"/>
    </source>
</evidence>
<organism evidence="2 3">
    <name type="scientific">Synaphobranchus kaupii</name>
    <name type="common">Kaup's arrowtooth eel</name>
    <dbReference type="NCBI Taxonomy" id="118154"/>
    <lineage>
        <taxon>Eukaryota</taxon>
        <taxon>Metazoa</taxon>
        <taxon>Chordata</taxon>
        <taxon>Craniata</taxon>
        <taxon>Vertebrata</taxon>
        <taxon>Euteleostomi</taxon>
        <taxon>Actinopterygii</taxon>
        <taxon>Neopterygii</taxon>
        <taxon>Teleostei</taxon>
        <taxon>Anguilliformes</taxon>
        <taxon>Synaphobranchidae</taxon>
        <taxon>Synaphobranchus</taxon>
    </lineage>
</organism>
<dbReference type="Proteomes" id="UP001152622">
    <property type="component" value="Chromosome 7"/>
</dbReference>
<comment type="caution">
    <text evidence="2">The sequence shown here is derived from an EMBL/GenBank/DDBJ whole genome shotgun (WGS) entry which is preliminary data.</text>
</comment>
<dbReference type="AlphaFoldDB" id="A0A9Q1FA76"/>